<dbReference type="PROSITE" id="PS50885">
    <property type="entry name" value="HAMP"/>
    <property type="match status" value="1"/>
</dbReference>
<evidence type="ECO:0000256" key="4">
    <source>
        <dbReference type="SAM" id="Coils"/>
    </source>
</evidence>
<dbReference type="SUPFAM" id="SSF58104">
    <property type="entry name" value="Methyl-accepting chemotaxis protein (MCP) signaling domain"/>
    <property type="match status" value="1"/>
</dbReference>
<dbReference type="EMBL" id="CP003732">
    <property type="protein sequence ID" value="AFV10457.1"/>
    <property type="molecule type" value="Genomic_DNA"/>
</dbReference>
<dbReference type="Gene3D" id="3.30.450.20">
    <property type="entry name" value="PAS domain"/>
    <property type="match status" value="2"/>
</dbReference>
<dbReference type="GO" id="GO:0007165">
    <property type="term" value="P:signal transduction"/>
    <property type="evidence" value="ECO:0007669"/>
    <property type="project" value="UniProtKB-KW"/>
</dbReference>
<dbReference type="SMART" id="SM00304">
    <property type="entry name" value="HAMP"/>
    <property type="match status" value="2"/>
</dbReference>
<proteinExistence type="inferred from homology"/>
<name>K4LEE7_THEPS</name>
<dbReference type="Proteomes" id="UP000000467">
    <property type="component" value="Chromosome"/>
</dbReference>
<evidence type="ECO:0000256" key="3">
    <source>
        <dbReference type="PROSITE-ProRule" id="PRU00284"/>
    </source>
</evidence>
<keyword evidence="4" id="KW-0175">Coiled coil</keyword>
<dbReference type="PANTHER" id="PTHR32089">
    <property type="entry name" value="METHYL-ACCEPTING CHEMOTAXIS PROTEIN MCPB"/>
    <property type="match status" value="1"/>
</dbReference>
<dbReference type="OrthoDB" id="13222at2"/>
<keyword evidence="10" id="KW-1185">Reference proteome</keyword>
<feature type="domain" description="HAMP" evidence="8">
    <location>
        <begin position="326"/>
        <end position="384"/>
    </location>
</feature>
<feature type="coiled-coil region" evidence="4">
    <location>
        <begin position="547"/>
        <end position="627"/>
    </location>
</feature>
<dbReference type="CDD" id="cd12912">
    <property type="entry name" value="PDC2_MCP_like"/>
    <property type="match status" value="1"/>
</dbReference>
<feature type="domain" description="Methyl-accepting transducer" evidence="7">
    <location>
        <begin position="403"/>
        <end position="639"/>
    </location>
</feature>
<evidence type="ECO:0000313" key="10">
    <source>
        <dbReference type="Proteomes" id="UP000000467"/>
    </source>
</evidence>
<dbReference type="KEGG" id="tpz:Tph_c02100"/>
<evidence type="ECO:0000256" key="6">
    <source>
        <dbReference type="SAM" id="Phobius"/>
    </source>
</evidence>
<gene>
    <name evidence="9" type="primary">tlpB</name>
    <name evidence="9" type="ordered locus">Tph_c02100</name>
</gene>
<dbReference type="Pfam" id="PF00672">
    <property type="entry name" value="HAMP"/>
    <property type="match status" value="1"/>
</dbReference>
<dbReference type="CDD" id="cd12913">
    <property type="entry name" value="PDC1_MCP_like"/>
    <property type="match status" value="1"/>
</dbReference>
<dbReference type="SUPFAM" id="SSF103190">
    <property type="entry name" value="Sensory domain-like"/>
    <property type="match status" value="1"/>
</dbReference>
<keyword evidence="6" id="KW-1133">Transmembrane helix</keyword>
<dbReference type="HOGENOM" id="CLU_000445_107_19_9"/>
<dbReference type="PANTHER" id="PTHR32089:SF112">
    <property type="entry name" value="LYSOZYME-LIKE PROTEIN-RELATED"/>
    <property type="match status" value="1"/>
</dbReference>
<organism evidence="9 10">
    <name type="scientific">Thermacetogenium phaeum (strain ATCC BAA-254 / DSM 26808 / PB)</name>
    <dbReference type="NCBI Taxonomy" id="1089553"/>
    <lineage>
        <taxon>Bacteria</taxon>
        <taxon>Bacillati</taxon>
        <taxon>Bacillota</taxon>
        <taxon>Clostridia</taxon>
        <taxon>Thermoanaerobacterales</taxon>
        <taxon>Thermoanaerobacteraceae</taxon>
        <taxon>Thermacetogenium</taxon>
    </lineage>
</organism>
<reference evidence="9 10" key="1">
    <citation type="journal article" date="2012" name="BMC Genomics">
        <title>Genome-guided analysis of physiological and morphological traits of the fermentative acetate oxidizer Thermacetogenium phaeum.</title>
        <authorList>
            <person name="Oehler D."/>
            <person name="Poehlein A."/>
            <person name="Leimbach A."/>
            <person name="Muller N."/>
            <person name="Daniel R."/>
            <person name="Gottschalk G."/>
            <person name="Schink B."/>
        </authorList>
    </citation>
    <scope>NUCLEOTIDE SEQUENCE [LARGE SCALE GENOMIC DNA]</scope>
    <source>
        <strain evidence="10">ATCC BAA-254 / DSM 26808 / PB</strain>
    </source>
</reference>
<dbReference type="RefSeq" id="WP_015049376.1">
    <property type="nucleotide sequence ID" value="NC_018870.1"/>
</dbReference>
<dbReference type="GO" id="GO:0016020">
    <property type="term" value="C:membrane"/>
    <property type="evidence" value="ECO:0007669"/>
    <property type="project" value="InterPro"/>
</dbReference>
<keyword evidence="1 3" id="KW-0807">Transducer</keyword>
<keyword evidence="6" id="KW-0812">Transmembrane</keyword>
<dbReference type="AlphaFoldDB" id="K4LEE7"/>
<dbReference type="Pfam" id="PF00015">
    <property type="entry name" value="MCPsignal"/>
    <property type="match status" value="1"/>
</dbReference>
<keyword evidence="6" id="KW-0472">Membrane</keyword>
<dbReference type="SMART" id="SM00283">
    <property type="entry name" value="MA"/>
    <property type="match status" value="1"/>
</dbReference>
<dbReference type="PROSITE" id="PS50111">
    <property type="entry name" value="CHEMOTAXIS_TRANSDUC_2"/>
    <property type="match status" value="1"/>
</dbReference>
<dbReference type="eggNOG" id="COG0840">
    <property type="taxonomic scope" value="Bacteria"/>
</dbReference>
<dbReference type="CDD" id="cd11386">
    <property type="entry name" value="MCP_signal"/>
    <property type="match status" value="1"/>
</dbReference>
<evidence type="ECO:0000313" key="9">
    <source>
        <dbReference type="EMBL" id="AFV10457.1"/>
    </source>
</evidence>
<dbReference type="InterPro" id="IPR003660">
    <property type="entry name" value="HAMP_dom"/>
</dbReference>
<protein>
    <submittedName>
        <fullName evidence="9">Methyl-accepting chemotaxis protein TlpB</fullName>
    </submittedName>
</protein>
<evidence type="ECO:0000259" key="7">
    <source>
        <dbReference type="PROSITE" id="PS50111"/>
    </source>
</evidence>
<dbReference type="Gene3D" id="1.10.287.950">
    <property type="entry name" value="Methyl-accepting chemotaxis protein"/>
    <property type="match status" value="1"/>
</dbReference>
<feature type="transmembrane region" description="Helical" evidence="6">
    <location>
        <begin position="306"/>
        <end position="324"/>
    </location>
</feature>
<dbReference type="InterPro" id="IPR029151">
    <property type="entry name" value="Sensor-like_sf"/>
</dbReference>
<evidence type="ECO:0000256" key="5">
    <source>
        <dbReference type="SAM" id="MobiDB-lite"/>
    </source>
</evidence>
<feature type="transmembrane region" description="Helical" evidence="6">
    <location>
        <begin position="12"/>
        <end position="30"/>
    </location>
</feature>
<accession>K4LEE7</accession>
<evidence type="ECO:0000256" key="2">
    <source>
        <dbReference type="ARBA" id="ARBA00029447"/>
    </source>
</evidence>
<dbReference type="CDD" id="cd06225">
    <property type="entry name" value="HAMP"/>
    <property type="match status" value="1"/>
</dbReference>
<dbReference type="InterPro" id="IPR004089">
    <property type="entry name" value="MCPsignal_dom"/>
</dbReference>
<comment type="similarity">
    <text evidence="2">Belongs to the methyl-accepting chemotaxis (MCP) protein family.</text>
</comment>
<sequence>MRGSQKSVRTLLIAVIVGLTALIFAVLAGYTGSSIRSYIVDEIGRSLTLQAGEEAQKLYGRIVEVGKCSELLALNVAAVGYRNSEQLLSIAKKYVEEHELLCGSGIWLEPYLYDENTKYYGPYMYKDPSQGKVELTWDYSNADYDYFQYDWYKIGLNAEGKTAWTEPFLDEVSGIYMITCSSPIRVDGRVIGVATADIGLDNLREYVRSIKVGKKGYAFVVTRDGYFLGSREPEKDLKQKITEDEGTREIGKAILSGESGVRQARFQGEDCFVSFASIGDTGMKLVEVLPQAEAFASLNNMLKVNMLILIIALAAFVILLSTVLQRKVIRPLNAVMSGARKVAEGDLAGYQAEKKDDSGYAPDELGQLRQSFDGMVDSLRGLILRISDAASSLVSSSQQLKTAAEQSAAVSEQIAATTNELTEGVSEQARLTQDGSRMVSEMLDQLKRVVQNLEASEEYTRNVDEAVENGREKISYQKQKMEENKEKTLGLEAAVSSLGEKSRQIGDIVGVIVGIADQTNLLALNAAIEAARAGEQGRGFAVVAEEVRKLAEQSAQATREIRTIIEEIQNGIDSATAEMKKAISAVGEQETAVEFTSQAFNRINEAIRGLLEEIRDVSRMAAELSRNAEEVKTGIERVAEISQESAAGTEELAASTEEQTASDQEISRAAEKLAELAAQLQEQVKKFRL</sequence>
<dbReference type="STRING" id="1089553.Tph_c02100"/>
<evidence type="ECO:0000256" key="1">
    <source>
        <dbReference type="ARBA" id="ARBA00023224"/>
    </source>
</evidence>
<evidence type="ECO:0000259" key="8">
    <source>
        <dbReference type="PROSITE" id="PS50885"/>
    </source>
</evidence>
<feature type="region of interest" description="Disordered" evidence="5">
    <location>
        <begin position="643"/>
        <end position="666"/>
    </location>
</feature>
<dbReference type="Pfam" id="PF22673">
    <property type="entry name" value="MCP-like_PDC_1"/>
    <property type="match status" value="1"/>
</dbReference>